<sequence length="300" mass="36294">MISNRERNQLRRSKQKKLIEKMRVILIKDLTGEDKLWLQTLDEAIKRLATSYLRNNCAMEEKPKPLELDSARIKEENQQQPQINFILNEVVRTSKDADDLTDTSEEGRKHRKKVLRRERKRKLRKRKRARRKRKRDEDERRRILDERRRLKAEQQKESIRDYTIKFPILSQTTTLQKFVPTFDLFTSLTKNRIEKYSYSQLNRKAVKRNAISFTLTNKRYLIRCLMEMILRDLNKIHKNQIEALLILPHQCINQSRRLILRIFNQIDLGPSQLELEFPDMDRFEYNLLILNIIAIIEIRI</sequence>
<evidence type="ECO:0000313" key="3">
    <source>
        <dbReference type="Proteomes" id="UP000324800"/>
    </source>
</evidence>
<dbReference type="AlphaFoldDB" id="A0A5J4VSB3"/>
<comment type="caution">
    <text evidence="2">The sequence shown here is derived from an EMBL/GenBank/DDBJ whole genome shotgun (WGS) entry which is preliminary data.</text>
</comment>
<proteinExistence type="predicted"/>
<dbReference type="EMBL" id="SNRW01005365">
    <property type="protein sequence ID" value="KAA6385213.1"/>
    <property type="molecule type" value="Genomic_DNA"/>
</dbReference>
<accession>A0A5J4VSB3</accession>
<gene>
    <name evidence="2" type="ORF">EZS28_019258</name>
</gene>
<reference evidence="2 3" key="1">
    <citation type="submission" date="2019-03" db="EMBL/GenBank/DDBJ databases">
        <title>Single cell metagenomics reveals metabolic interactions within the superorganism composed of flagellate Streblomastix strix and complex community of Bacteroidetes bacteria on its surface.</title>
        <authorList>
            <person name="Treitli S.C."/>
            <person name="Kolisko M."/>
            <person name="Husnik F."/>
            <person name="Keeling P."/>
            <person name="Hampl V."/>
        </authorList>
    </citation>
    <scope>NUCLEOTIDE SEQUENCE [LARGE SCALE GENOMIC DNA]</scope>
    <source>
        <strain evidence="2">ST1C</strain>
    </source>
</reference>
<feature type="compositionally biased region" description="Basic residues" evidence="1">
    <location>
        <begin position="109"/>
        <end position="134"/>
    </location>
</feature>
<name>A0A5J4VSB3_9EUKA</name>
<dbReference type="OrthoDB" id="2897838at2759"/>
<organism evidence="2 3">
    <name type="scientific">Streblomastix strix</name>
    <dbReference type="NCBI Taxonomy" id="222440"/>
    <lineage>
        <taxon>Eukaryota</taxon>
        <taxon>Metamonada</taxon>
        <taxon>Preaxostyla</taxon>
        <taxon>Oxymonadida</taxon>
        <taxon>Streblomastigidae</taxon>
        <taxon>Streblomastix</taxon>
    </lineage>
</organism>
<evidence type="ECO:0000313" key="2">
    <source>
        <dbReference type="EMBL" id="KAA6385213.1"/>
    </source>
</evidence>
<evidence type="ECO:0000256" key="1">
    <source>
        <dbReference type="SAM" id="MobiDB-lite"/>
    </source>
</evidence>
<feature type="region of interest" description="Disordered" evidence="1">
    <location>
        <begin position="97"/>
        <end position="139"/>
    </location>
</feature>
<protein>
    <submittedName>
        <fullName evidence="2">Uncharacterized protein</fullName>
    </submittedName>
</protein>
<dbReference type="Proteomes" id="UP000324800">
    <property type="component" value="Unassembled WGS sequence"/>
</dbReference>